<evidence type="ECO:0000256" key="1">
    <source>
        <dbReference type="SAM" id="MobiDB-lite"/>
    </source>
</evidence>
<dbReference type="InterPro" id="IPR045340">
    <property type="entry name" value="DUF6533"/>
</dbReference>
<feature type="transmembrane region" description="Helical" evidence="2">
    <location>
        <begin position="139"/>
        <end position="161"/>
    </location>
</feature>
<dbReference type="OrthoDB" id="3261349at2759"/>
<dbReference type="Proteomes" id="UP001150266">
    <property type="component" value="Unassembled WGS sequence"/>
</dbReference>
<feature type="transmembrane region" description="Helical" evidence="2">
    <location>
        <begin position="53"/>
        <end position="75"/>
    </location>
</feature>
<reference evidence="4" key="1">
    <citation type="submission" date="2022-08" db="EMBL/GenBank/DDBJ databases">
        <title>A Global Phylogenomic Analysis of the Shiitake Genus Lentinula.</title>
        <authorList>
            <consortium name="DOE Joint Genome Institute"/>
            <person name="Sierra-Patev S."/>
            <person name="Min B."/>
            <person name="Naranjo-Ortiz M."/>
            <person name="Looney B."/>
            <person name="Konkel Z."/>
            <person name="Slot J.C."/>
            <person name="Sakamoto Y."/>
            <person name="Steenwyk J.L."/>
            <person name="Rokas A."/>
            <person name="Carro J."/>
            <person name="Camarero S."/>
            <person name="Ferreira P."/>
            <person name="Molpeceres G."/>
            <person name="Ruiz-Duenas F.J."/>
            <person name="Serrano A."/>
            <person name="Henrissat B."/>
            <person name="Drula E."/>
            <person name="Hughes K.W."/>
            <person name="Mata J.L."/>
            <person name="Ishikawa N.K."/>
            <person name="Vargas-Isla R."/>
            <person name="Ushijima S."/>
            <person name="Smith C.A."/>
            <person name="Ahrendt S."/>
            <person name="Andreopoulos W."/>
            <person name="He G."/>
            <person name="Labutti K."/>
            <person name="Lipzen A."/>
            <person name="Ng V."/>
            <person name="Riley R."/>
            <person name="Sandor L."/>
            <person name="Barry K."/>
            <person name="Martinez A.T."/>
            <person name="Xiao Y."/>
            <person name="Gibbons J.G."/>
            <person name="Terashima K."/>
            <person name="Grigoriev I.V."/>
            <person name="Hibbett D.S."/>
        </authorList>
    </citation>
    <scope>NUCLEOTIDE SEQUENCE</scope>
    <source>
        <strain evidence="4">JLM2183</strain>
    </source>
</reference>
<dbReference type="Pfam" id="PF20151">
    <property type="entry name" value="DUF6533"/>
    <property type="match status" value="1"/>
</dbReference>
<dbReference type="EMBL" id="JAOTPV010000009">
    <property type="protein sequence ID" value="KAJ4478436.1"/>
    <property type="molecule type" value="Genomic_DNA"/>
</dbReference>
<keyword evidence="2" id="KW-0812">Transmembrane</keyword>
<organism evidence="4 5">
    <name type="scientific">Lentinula aciculospora</name>
    <dbReference type="NCBI Taxonomy" id="153920"/>
    <lineage>
        <taxon>Eukaryota</taxon>
        <taxon>Fungi</taxon>
        <taxon>Dikarya</taxon>
        <taxon>Basidiomycota</taxon>
        <taxon>Agaricomycotina</taxon>
        <taxon>Agaricomycetes</taxon>
        <taxon>Agaricomycetidae</taxon>
        <taxon>Agaricales</taxon>
        <taxon>Marasmiineae</taxon>
        <taxon>Omphalotaceae</taxon>
        <taxon>Lentinula</taxon>
    </lineage>
</organism>
<protein>
    <recommendedName>
        <fullName evidence="3">DUF6533 domain-containing protein</fullName>
    </recommendedName>
</protein>
<dbReference type="AlphaFoldDB" id="A0A9W9DP66"/>
<keyword evidence="5" id="KW-1185">Reference proteome</keyword>
<accession>A0A9W9DP66</accession>
<feature type="transmembrane region" description="Helical" evidence="2">
    <location>
        <begin position="191"/>
        <end position="213"/>
    </location>
</feature>
<feature type="compositionally biased region" description="Basic and acidic residues" evidence="1">
    <location>
        <begin position="298"/>
        <end position="311"/>
    </location>
</feature>
<feature type="transmembrane region" description="Helical" evidence="2">
    <location>
        <begin position="108"/>
        <end position="127"/>
    </location>
</feature>
<gene>
    <name evidence="4" type="ORF">J3R30DRAFT_2899744</name>
</gene>
<evidence type="ECO:0000259" key="3">
    <source>
        <dbReference type="Pfam" id="PF20151"/>
    </source>
</evidence>
<proteinExistence type="predicted"/>
<keyword evidence="2" id="KW-1133">Transmembrane helix</keyword>
<feature type="region of interest" description="Disordered" evidence="1">
    <location>
        <begin position="289"/>
        <end position="311"/>
    </location>
</feature>
<feature type="transmembrane region" description="Helical" evidence="2">
    <location>
        <begin position="220"/>
        <end position="238"/>
    </location>
</feature>
<sequence length="311" mass="35067">MSELNVAEVQIQVNWNHYVELFEFVILVYDYLLTLDLEIERFWKRDVKRLASILYFVNRYLTLLGNIPLVLFFFWPDPILRYPNVSSFVCLLVCPCNFSTQGRGALDLFAQTLIFAVQLNISVLFILRMHAIYGGSKRIAVFLSVVLTAMVVNDAVELYLADRSGPDTVDPSSVSVQVGTIPSFSNTQGLYLAYLWIGIFVDGYISGGIGTVVMRDGLMYFGIITLATLANIMAFAFGTEFTKGLLPVFTNIISSVMMSRLMLNLREDHPNETQISGLIFANHTTHEPGTVLPESEYELSHRRTARTDSDR</sequence>
<comment type="caution">
    <text evidence="4">The sequence shown here is derived from an EMBL/GenBank/DDBJ whole genome shotgun (WGS) entry which is preliminary data.</text>
</comment>
<name>A0A9W9DP66_9AGAR</name>
<feature type="domain" description="DUF6533" evidence="3">
    <location>
        <begin position="24"/>
        <end position="64"/>
    </location>
</feature>
<evidence type="ECO:0000313" key="5">
    <source>
        <dbReference type="Proteomes" id="UP001150266"/>
    </source>
</evidence>
<evidence type="ECO:0000313" key="4">
    <source>
        <dbReference type="EMBL" id="KAJ4478436.1"/>
    </source>
</evidence>
<evidence type="ECO:0000256" key="2">
    <source>
        <dbReference type="SAM" id="Phobius"/>
    </source>
</evidence>
<keyword evidence="2" id="KW-0472">Membrane</keyword>